<dbReference type="GO" id="GO:0005789">
    <property type="term" value="C:endoplasmic reticulum membrane"/>
    <property type="evidence" value="ECO:0007669"/>
    <property type="project" value="UniProtKB-SubCell"/>
</dbReference>
<dbReference type="Pfam" id="PF01663">
    <property type="entry name" value="Phosphodiest"/>
    <property type="match status" value="1"/>
</dbReference>
<dbReference type="GO" id="GO:0051377">
    <property type="term" value="F:mannose-ethanolamine phosphotransferase activity"/>
    <property type="evidence" value="ECO:0007669"/>
    <property type="project" value="UniProtKB-UniRule"/>
</dbReference>
<dbReference type="EMBL" id="JABFTP020000124">
    <property type="protein sequence ID" value="KAL3279530.1"/>
    <property type="molecule type" value="Genomic_DNA"/>
</dbReference>
<keyword evidence="1" id="KW-0808">Transferase</keyword>
<keyword evidence="1" id="KW-0812">Transmembrane</keyword>
<dbReference type="InterPro" id="IPR037671">
    <property type="entry name" value="PIGN_N"/>
</dbReference>
<comment type="pathway">
    <text evidence="1">Glycolipid biosynthesis; glycosylphosphatidylinositol-anchor biosynthesis.</text>
</comment>
<organism evidence="2 3">
    <name type="scientific">Cryptolaemus montrouzieri</name>
    <dbReference type="NCBI Taxonomy" id="559131"/>
    <lineage>
        <taxon>Eukaryota</taxon>
        <taxon>Metazoa</taxon>
        <taxon>Ecdysozoa</taxon>
        <taxon>Arthropoda</taxon>
        <taxon>Hexapoda</taxon>
        <taxon>Insecta</taxon>
        <taxon>Pterygota</taxon>
        <taxon>Neoptera</taxon>
        <taxon>Endopterygota</taxon>
        <taxon>Coleoptera</taxon>
        <taxon>Polyphaga</taxon>
        <taxon>Cucujiformia</taxon>
        <taxon>Coccinelloidea</taxon>
        <taxon>Coccinellidae</taxon>
        <taxon>Scymninae</taxon>
        <taxon>Scymnini</taxon>
        <taxon>Cryptolaemus</taxon>
    </lineage>
</organism>
<keyword evidence="1" id="KW-0337">GPI-anchor biosynthesis</keyword>
<feature type="transmembrane region" description="Helical" evidence="1">
    <location>
        <begin position="9"/>
        <end position="32"/>
    </location>
</feature>
<dbReference type="PANTHER" id="PTHR12250:SF0">
    <property type="entry name" value="GPI ETHANOLAMINE PHOSPHATE TRANSFERASE 1"/>
    <property type="match status" value="1"/>
</dbReference>
<sequence length="345" mass="38815">MKPIKNFKVIIIIVLGICIHILLLLAAFDIYFNSSLENGMTPVKSTDDPPSKRVILIVADGLRAQAIFDENEKITPFLTSIRKTRGAWGVSHARLPTESRTNHVAILGGINEDPSAVFKKFQEFPVDYDSVLNESKNAWIIGTRDIIKLFQLKDQMKHLRTITLATGKNENADAWVFNEMTSLLNNSNHSQLLEDSGNIFSLHLGGLDKIGHSKKPYSKDFLEHIKFVDDNIRKMEILINKTFSDNLTTFIFTADHGMTDFGSHGSGSDHETYTPFITWGAGIKVNESRQDIYQTDISPLISSLIGINYPINSLGKLPIQYLNLSEENKLHLYLTNIHQLLGFSK</sequence>
<dbReference type="InterPro" id="IPR002591">
    <property type="entry name" value="Phosphodiest/P_Trfase"/>
</dbReference>
<comment type="similarity">
    <text evidence="1">Belongs to the PIGG/PIGN/PIGO family. PIGN subfamily.</text>
</comment>
<dbReference type="AlphaFoldDB" id="A0ABD2NMI5"/>
<comment type="subcellular location">
    <subcellularLocation>
        <location evidence="1">Endoplasmic reticulum membrane</location>
        <topology evidence="1">Multi-pass membrane protein</topology>
    </subcellularLocation>
</comment>
<dbReference type="InterPro" id="IPR007070">
    <property type="entry name" value="GPI_EtnP_transferase_1"/>
</dbReference>
<evidence type="ECO:0000313" key="3">
    <source>
        <dbReference type="Proteomes" id="UP001516400"/>
    </source>
</evidence>
<keyword evidence="1" id="KW-1133">Transmembrane helix</keyword>
<dbReference type="GO" id="GO:0006506">
    <property type="term" value="P:GPI anchor biosynthetic process"/>
    <property type="evidence" value="ECO:0007669"/>
    <property type="project" value="UniProtKB-KW"/>
</dbReference>
<comment type="caution">
    <text evidence="1">Lacks conserved residue(s) required for the propagation of feature annotation.</text>
</comment>
<proteinExistence type="inferred from homology"/>
<evidence type="ECO:0000256" key="1">
    <source>
        <dbReference type="RuleBase" id="RU367138"/>
    </source>
</evidence>
<reference evidence="2 3" key="1">
    <citation type="journal article" date="2021" name="BMC Biol.">
        <title>Horizontally acquired antibacterial genes associated with adaptive radiation of ladybird beetles.</title>
        <authorList>
            <person name="Li H.S."/>
            <person name="Tang X.F."/>
            <person name="Huang Y.H."/>
            <person name="Xu Z.Y."/>
            <person name="Chen M.L."/>
            <person name="Du X.Y."/>
            <person name="Qiu B.Y."/>
            <person name="Chen P.T."/>
            <person name="Zhang W."/>
            <person name="Slipinski A."/>
            <person name="Escalona H.E."/>
            <person name="Waterhouse R.M."/>
            <person name="Zwick A."/>
            <person name="Pang H."/>
        </authorList>
    </citation>
    <scope>NUCLEOTIDE SEQUENCE [LARGE SCALE GENOMIC DNA]</scope>
    <source>
        <strain evidence="2">SYSU2018</strain>
    </source>
</reference>
<dbReference type="PANTHER" id="PTHR12250">
    <property type="entry name" value="PHOSPHATIDYLINOSITOL GLYCAN, CLASS N"/>
    <property type="match status" value="1"/>
</dbReference>
<evidence type="ECO:0000313" key="2">
    <source>
        <dbReference type="EMBL" id="KAL3279530.1"/>
    </source>
</evidence>
<keyword evidence="1" id="KW-0472">Membrane</keyword>
<dbReference type="CDD" id="cd16020">
    <property type="entry name" value="GPI_EPT_1"/>
    <property type="match status" value="1"/>
</dbReference>
<protein>
    <recommendedName>
        <fullName evidence="1">GPI ethanolamine phosphate transferase 1</fullName>
        <ecNumber evidence="1">2.-.-.-</ecNumber>
    </recommendedName>
</protein>
<dbReference type="EC" id="2.-.-.-" evidence="1"/>
<dbReference type="Gene3D" id="3.40.720.10">
    <property type="entry name" value="Alkaline Phosphatase, subunit A"/>
    <property type="match status" value="2"/>
</dbReference>
<keyword evidence="3" id="KW-1185">Reference proteome</keyword>
<dbReference type="Proteomes" id="UP001516400">
    <property type="component" value="Unassembled WGS sequence"/>
</dbReference>
<accession>A0ABD2NMI5</accession>
<dbReference type="SUPFAM" id="SSF53649">
    <property type="entry name" value="Alkaline phosphatase-like"/>
    <property type="match status" value="1"/>
</dbReference>
<comment type="function">
    <text evidence="1">Ethanolamine phosphate transferase involved in glycosylphosphatidylinositol-anchor biosynthesis. Transfers ethanolamine phosphate to the first alpha-1,4-linked mannose of the glycosylphosphatidylinositol precursor of GPI-anchor.</text>
</comment>
<name>A0ABD2NMI5_9CUCU</name>
<keyword evidence="1" id="KW-0256">Endoplasmic reticulum</keyword>
<dbReference type="InterPro" id="IPR017850">
    <property type="entry name" value="Alkaline_phosphatase_core_sf"/>
</dbReference>
<comment type="caution">
    <text evidence="2">The sequence shown here is derived from an EMBL/GenBank/DDBJ whole genome shotgun (WGS) entry which is preliminary data.</text>
</comment>
<gene>
    <name evidence="2" type="ORF">HHI36_017039</name>
</gene>